<evidence type="ECO:0000256" key="4">
    <source>
        <dbReference type="SAM" id="MobiDB-lite"/>
    </source>
</evidence>
<dbReference type="Proteomes" id="UP001194580">
    <property type="component" value="Unassembled WGS sequence"/>
</dbReference>
<feature type="region of interest" description="Disordered" evidence="4">
    <location>
        <begin position="186"/>
        <end position="228"/>
    </location>
</feature>
<organism evidence="6 7">
    <name type="scientific">Linnemannia exigua</name>
    <dbReference type="NCBI Taxonomy" id="604196"/>
    <lineage>
        <taxon>Eukaryota</taxon>
        <taxon>Fungi</taxon>
        <taxon>Fungi incertae sedis</taxon>
        <taxon>Mucoromycota</taxon>
        <taxon>Mortierellomycotina</taxon>
        <taxon>Mortierellomycetes</taxon>
        <taxon>Mortierellales</taxon>
        <taxon>Mortierellaceae</taxon>
        <taxon>Linnemannia</taxon>
    </lineage>
</organism>
<feature type="DNA-binding region" description="HMG box" evidence="3">
    <location>
        <begin position="96"/>
        <end position="160"/>
    </location>
</feature>
<dbReference type="Pfam" id="PF00505">
    <property type="entry name" value="HMG_box"/>
    <property type="match status" value="1"/>
</dbReference>
<dbReference type="SMART" id="SM00398">
    <property type="entry name" value="HMG"/>
    <property type="match status" value="1"/>
</dbReference>
<dbReference type="InterPro" id="IPR009071">
    <property type="entry name" value="HMG_box_dom"/>
</dbReference>
<dbReference type="GO" id="GO:0000978">
    <property type="term" value="F:RNA polymerase II cis-regulatory region sequence-specific DNA binding"/>
    <property type="evidence" value="ECO:0007669"/>
    <property type="project" value="TreeGrafter"/>
</dbReference>
<evidence type="ECO:0000313" key="7">
    <source>
        <dbReference type="Proteomes" id="UP001194580"/>
    </source>
</evidence>
<dbReference type="AlphaFoldDB" id="A0AAD4D143"/>
<sequence>MVYLALQGMALASPNFSSTSLSTTATHSNFTSLTSTPASSTTSLPLSSSPSPKPTHSYPETTGAYINSIKLETIEPPTYGSSHVPSIIPDHITKKVPRPPNSFIIYRREHSSNYSKITAAELSKILGEQWANEPPERKAYYAKLAKAAEKEHALKYPEYKFTPAKRGTGRRAKTIRAAVSAALKVAPTTTESPKARAYKPSPLSALAPNPLSPSSSPRLASPRMTMPSVHSSQGYVTLKSGMFPYNTSKSNTHSLAHLARPGDVEDFHLRLHHRSSRSGAQRPKSRLVSGPLRPRPGTPSTPTSPYCQATAPGSFDLGSHPSLNFGFPNLLTQSPGVTGSPPLSSPGMGTSSLLFDSVVPTNWQWTPPVPAAPGTPTFAMPLVSPSTLQSQPQSPMPLGQDLAHHHTNIPVLDYFTLQDSGRPAPFAMSWGPMNPMSPMTPETPLPYSGVTTTAAVTSSDIAPTSYQWGVGVATPVSPWPSHDVVYSTGDLPTTPVSPEFCAPMSIPIPSAKQNHLHNYHQNQMVSPLNQSTVGFVTSMADQDMSISPVLSSCSSSYGSMYSLNERPAHLPPSYLSGDLVVDSAATTAAATTTITATVGEHLSVPDLEQQMNNAKLAVAAAAVSQFVSPSPVACKSFL</sequence>
<keyword evidence="7" id="KW-1185">Reference proteome</keyword>
<dbReference type="InterPro" id="IPR051356">
    <property type="entry name" value="SOX/SOX-like_TF"/>
</dbReference>
<dbReference type="PROSITE" id="PS50118">
    <property type="entry name" value="HMG_BOX_2"/>
    <property type="match status" value="1"/>
</dbReference>
<feature type="domain" description="HMG box" evidence="5">
    <location>
        <begin position="96"/>
        <end position="160"/>
    </location>
</feature>
<evidence type="ECO:0000256" key="3">
    <source>
        <dbReference type="PROSITE-ProRule" id="PRU00267"/>
    </source>
</evidence>
<dbReference type="CDD" id="cd01389">
    <property type="entry name" value="HMG-box_ROX1-like"/>
    <property type="match status" value="1"/>
</dbReference>
<evidence type="ECO:0000256" key="1">
    <source>
        <dbReference type="ARBA" id="ARBA00023125"/>
    </source>
</evidence>
<feature type="region of interest" description="Disordered" evidence="4">
    <location>
        <begin position="31"/>
        <end position="60"/>
    </location>
</feature>
<feature type="compositionally biased region" description="Low complexity" evidence="4">
    <location>
        <begin position="31"/>
        <end position="59"/>
    </location>
</feature>
<accession>A0AAD4D143</accession>
<protein>
    <submittedName>
        <fullName evidence="6">Casanova</fullName>
    </submittedName>
</protein>
<name>A0AAD4D143_9FUNG</name>
<keyword evidence="2 3" id="KW-0539">Nucleus</keyword>
<dbReference type="Gene3D" id="1.10.30.10">
    <property type="entry name" value="High mobility group box domain"/>
    <property type="match status" value="1"/>
</dbReference>
<keyword evidence="1 3" id="KW-0238">DNA-binding</keyword>
<dbReference type="GO" id="GO:0005634">
    <property type="term" value="C:nucleus"/>
    <property type="evidence" value="ECO:0007669"/>
    <property type="project" value="UniProtKB-UniRule"/>
</dbReference>
<dbReference type="EMBL" id="JAAAIL010002956">
    <property type="protein sequence ID" value="KAG0253389.1"/>
    <property type="molecule type" value="Genomic_DNA"/>
</dbReference>
<dbReference type="PANTHER" id="PTHR45789:SF2">
    <property type="entry name" value="FI18025P1"/>
    <property type="match status" value="1"/>
</dbReference>
<gene>
    <name evidence="6" type="primary">SOX32_1</name>
    <name evidence="6" type="ORF">BGZ95_006343</name>
</gene>
<comment type="caution">
    <text evidence="6">The sequence shown here is derived from an EMBL/GenBank/DDBJ whole genome shotgun (WGS) entry which is preliminary data.</text>
</comment>
<dbReference type="SUPFAM" id="SSF47095">
    <property type="entry name" value="HMG-box"/>
    <property type="match status" value="1"/>
</dbReference>
<evidence type="ECO:0000256" key="2">
    <source>
        <dbReference type="ARBA" id="ARBA00023242"/>
    </source>
</evidence>
<feature type="compositionally biased region" description="Low complexity" evidence="4">
    <location>
        <begin position="200"/>
        <end position="222"/>
    </location>
</feature>
<reference evidence="6" key="1">
    <citation type="journal article" date="2020" name="Fungal Divers.">
        <title>Resolving the Mortierellaceae phylogeny through synthesis of multi-gene phylogenetics and phylogenomics.</title>
        <authorList>
            <person name="Vandepol N."/>
            <person name="Liber J."/>
            <person name="Desiro A."/>
            <person name="Na H."/>
            <person name="Kennedy M."/>
            <person name="Barry K."/>
            <person name="Grigoriev I.V."/>
            <person name="Miller A.N."/>
            <person name="O'Donnell K."/>
            <person name="Stajich J.E."/>
            <person name="Bonito G."/>
        </authorList>
    </citation>
    <scope>NUCLEOTIDE SEQUENCE</scope>
    <source>
        <strain evidence="6">NRRL 28262</strain>
    </source>
</reference>
<dbReference type="PANTHER" id="PTHR45789">
    <property type="entry name" value="FI18025P1"/>
    <property type="match status" value="1"/>
</dbReference>
<proteinExistence type="predicted"/>
<evidence type="ECO:0000313" key="6">
    <source>
        <dbReference type="EMBL" id="KAG0253389.1"/>
    </source>
</evidence>
<feature type="region of interest" description="Disordered" evidence="4">
    <location>
        <begin position="273"/>
        <end position="313"/>
    </location>
</feature>
<evidence type="ECO:0000259" key="5">
    <source>
        <dbReference type="PROSITE" id="PS50118"/>
    </source>
</evidence>
<dbReference type="InterPro" id="IPR036910">
    <property type="entry name" value="HMG_box_dom_sf"/>
</dbReference>
<dbReference type="GO" id="GO:0000981">
    <property type="term" value="F:DNA-binding transcription factor activity, RNA polymerase II-specific"/>
    <property type="evidence" value="ECO:0007669"/>
    <property type="project" value="TreeGrafter"/>
</dbReference>